<comment type="caution">
    <text evidence="2">The sequence shown here is derived from an EMBL/GenBank/DDBJ whole genome shotgun (WGS) entry which is preliminary data.</text>
</comment>
<reference evidence="2 3" key="1">
    <citation type="submission" date="2019-07" db="EMBL/GenBank/DDBJ databases">
        <title>De Novo Assembly of kiwifruit Actinidia rufa.</title>
        <authorList>
            <person name="Sugita-Konishi S."/>
            <person name="Sato K."/>
            <person name="Mori E."/>
            <person name="Abe Y."/>
            <person name="Kisaki G."/>
            <person name="Hamano K."/>
            <person name="Suezawa K."/>
            <person name="Otani M."/>
            <person name="Fukuda T."/>
            <person name="Manabe T."/>
            <person name="Gomi K."/>
            <person name="Tabuchi M."/>
            <person name="Akimitsu K."/>
            <person name="Kataoka I."/>
        </authorList>
    </citation>
    <scope>NUCLEOTIDE SEQUENCE [LARGE SCALE GENOMIC DNA]</scope>
    <source>
        <strain evidence="3">cv. Fuchu</strain>
    </source>
</reference>
<dbReference type="AlphaFoldDB" id="A0A7J0EQT8"/>
<accession>A0A7J0EQT8</accession>
<organism evidence="2 3">
    <name type="scientific">Actinidia rufa</name>
    <dbReference type="NCBI Taxonomy" id="165716"/>
    <lineage>
        <taxon>Eukaryota</taxon>
        <taxon>Viridiplantae</taxon>
        <taxon>Streptophyta</taxon>
        <taxon>Embryophyta</taxon>
        <taxon>Tracheophyta</taxon>
        <taxon>Spermatophyta</taxon>
        <taxon>Magnoliopsida</taxon>
        <taxon>eudicotyledons</taxon>
        <taxon>Gunneridae</taxon>
        <taxon>Pentapetalae</taxon>
        <taxon>asterids</taxon>
        <taxon>Ericales</taxon>
        <taxon>Actinidiaceae</taxon>
        <taxon>Actinidia</taxon>
    </lineage>
</organism>
<feature type="region of interest" description="Disordered" evidence="1">
    <location>
        <begin position="92"/>
        <end position="205"/>
    </location>
</feature>
<proteinExistence type="predicted"/>
<keyword evidence="3" id="KW-1185">Reference proteome</keyword>
<feature type="compositionally biased region" description="Polar residues" evidence="1">
    <location>
        <begin position="27"/>
        <end position="38"/>
    </location>
</feature>
<feature type="compositionally biased region" description="Polar residues" evidence="1">
    <location>
        <begin position="181"/>
        <end position="190"/>
    </location>
</feature>
<feature type="region of interest" description="Disordered" evidence="1">
    <location>
        <begin position="1"/>
        <end position="66"/>
    </location>
</feature>
<evidence type="ECO:0000256" key="1">
    <source>
        <dbReference type="SAM" id="MobiDB-lite"/>
    </source>
</evidence>
<dbReference type="Proteomes" id="UP000585474">
    <property type="component" value="Unassembled WGS sequence"/>
</dbReference>
<gene>
    <name evidence="2" type="ORF">Acr_06g0007950</name>
</gene>
<feature type="compositionally biased region" description="Basic and acidic residues" evidence="1">
    <location>
        <begin position="159"/>
        <end position="168"/>
    </location>
</feature>
<evidence type="ECO:0000313" key="3">
    <source>
        <dbReference type="Proteomes" id="UP000585474"/>
    </source>
</evidence>
<sequence>MGEQESSLGGSNHGKLLDKPLEPILNQFPTVTSSSKVASGTEEPALVENSSISDFTAGNNHENLDASESVKVAEACTEPCNDHHEEEFQAVLSHENDEVPDVQPVDYAEEYTEPVDSKRLAKLNTWDDDTESKSGPRKLNDLPGSSGSLDPEGFSESKLTTDTDDGTHGESNVEADDDAQNKTISKSTISDMHHESSKGSGLPEG</sequence>
<dbReference type="EMBL" id="BJWL01000006">
    <property type="protein sequence ID" value="GFY88855.1"/>
    <property type="molecule type" value="Genomic_DNA"/>
</dbReference>
<feature type="compositionally biased region" description="Polar residues" evidence="1">
    <location>
        <begin position="48"/>
        <end position="61"/>
    </location>
</feature>
<evidence type="ECO:0000313" key="2">
    <source>
        <dbReference type="EMBL" id="GFY88855.1"/>
    </source>
</evidence>
<feature type="compositionally biased region" description="Basic and acidic residues" evidence="1">
    <location>
        <begin position="131"/>
        <end position="140"/>
    </location>
</feature>
<feature type="compositionally biased region" description="Polar residues" evidence="1">
    <location>
        <begin position="1"/>
        <end position="10"/>
    </location>
</feature>
<protein>
    <submittedName>
        <fullName evidence="2">Uncharacterized protein</fullName>
    </submittedName>
</protein>
<name>A0A7J0EQT8_9ERIC</name>